<evidence type="ECO:0000313" key="1">
    <source>
        <dbReference type="EMBL" id="VDP19265.1"/>
    </source>
</evidence>
<evidence type="ECO:0000313" key="2">
    <source>
        <dbReference type="Proteomes" id="UP000270296"/>
    </source>
</evidence>
<sequence>MLLTARHVEETLTRLELTVRMVVPVQYCDWEVEVVQLASEQAENSSLVFIALKIKPPSTPPVFDSCRCLSKCWSMVSSSLPMTIGFGCAESCHDETDAVAGVQMPIARYHRQGPKNGIRPAIAPLL</sequence>
<protein>
    <submittedName>
        <fullName evidence="3">Peptidase S1 domain-containing protein</fullName>
    </submittedName>
</protein>
<gene>
    <name evidence="1" type="ORF">SBAD_LOCUS8783</name>
</gene>
<organism evidence="3">
    <name type="scientific">Soboliphyme baturini</name>
    <dbReference type="NCBI Taxonomy" id="241478"/>
    <lineage>
        <taxon>Eukaryota</taxon>
        <taxon>Metazoa</taxon>
        <taxon>Ecdysozoa</taxon>
        <taxon>Nematoda</taxon>
        <taxon>Enoplea</taxon>
        <taxon>Dorylaimia</taxon>
        <taxon>Dioctophymatida</taxon>
        <taxon>Dioctophymatoidea</taxon>
        <taxon>Soboliphymatidae</taxon>
        <taxon>Soboliphyme</taxon>
    </lineage>
</organism>
<dbReference type="Proteomes" id="UP000270296">
    <property type="component" value="Unassembled WGS sequence"/>
</dbReference>
<reference evidence="1 2" key="2">
    <citation type="submission" date="2018-11" db="EMBL/GenBank/DDBJ databases">
        <authorList>
            <consortium name="Pathogen Informatics"/>
        </authorList>
    </citation>
    <scope>NUCLEOTIDE SEQUENCE [LARGE SCALE GENOMIC DNA]</scope>
</reference>
<keyword evidence="2" id="KW-1185">Reference proteome</keyword>
<dbReference type="WBParaSite" id="SBAD_0000910301-mRNA-1">
    <property type="protein sequence ID" value="SBAD_0000910301-mRNA-1"/>
    <property type="gene ID" value="SBAD_0000910301"/>
</dbReference>
<reference evidence="3" key="1">
    <citation type="submission" date="2016-06" db="UniProtKB">
        <authorList>
            <consortium name="WormBaseParasite"/>
        </authorList>
    </citation>
    <scope>IDENTIFICATION</scope>
</reference>
<dbReference type="AlphaFoldDB" id="A0A183IYT5"/>
<evidence type="ECO:0000313" key="3">
    <source>
        <dbReference type="WBParaSite" id="SBAD_0000910301-mRNA-1"/>
    </source>
</evidence>
<dbReference type="EMBL" id="UZAM01011961">
    <property type="protein sequence ID" value="VDP19265.1"/>
    <property type="molecule type" value="Genomic_DNA"/>
</dbReference>
<accession>A0A183IYT5</accession>
<proteinExistence type="predicted"/>
<name>A0A183IYT5_9BILA</name>